<sequence>MAGPIPPASIGGGGGTYGSPSIGEPLPDNALAGGYGGLTAPTPPYPVSKLPDGYEPPEQTYAAASEPYLESASAAPASAGTIQSGPLLAQPSAPAMAQPSNDVSAKPMPDPVTDDDERGGGALEAPGDSRIEALEPEPSLAAPAAPAQQAPTRTAALSQSASEIQFLPLVGAPAEQATVLAEALSEAAAQSQVTIRSAADGRAAARLKGYFSAFDDGDQSVLVYVWDVLDPNDERIHRIQGQERFAKSPAGPWAGVDRAVLERVARTTLDEARNLPPASG</sequence>
<reference evidence="2 3" key="1">
    <citation type="submission" date="2023-12" db="EMBL/GenBank/DDBJ databases">
        <title>Description of Novel Strain Fulvimarina sp. 2208YS6-2-32 isolated from Uroteuthis (Photololigo) edulis.</title>
        <authorList>
            <person name="Park J.-S."/>
        </authorList>
    </citation>
    <scope>NUCLEOTIDE SEQUENCE [LARGE SCALE GENOMIC DNA]</scope>
    <source>
        <strain evidence="2 3">2208YS6-2-32</strain>
    </source>
</reference>
<name>A0ABU5I413_9HYPH</name>
<proteinExistence type="predicted"/>
<feature type="compositionally biased region" description="Low complexity" evidence="1">
    <location>
        <begin position="86"/>
        <end position="100"/>
    </location>
</feature>
<accession>A0ABU5I413</accession>
<evidence type="ECO:0000313" key="2">
    <source>
        <dbReference type="EMBL" id="MDY8110092.1"/>
    </source>
</evidence>
<dbReference type="EMBL" id="JAXLPB010000004">
    <property type="protein sequence ID" value="MDY8110092.1"/>
    <property type="molecule type" value="Genomic_DNA"/>
</dbReference>
<evidence type="ECO:0000313" key="3">
    <source>
        <dbReference type="Proteomes" id="UP001294412"/>
    </source>
</evidence>
<organism evidence="2 3">
    <name type="scientific">Fulvimarina uroteuthidis</name>
    <dbReference type="NCBI Taxonomy" id="3098149"/>
    <lineage>
        <taxon>Bacteria</taxon>
        <taxon>Pseudomonadati</taxon>
        <taxon>Pseudomonadota</taxon>
        <taxon>Alphaproteobacteria</taxon>
        <taxon>Hyphomicrobiales</taxon>
        <taxon>Aurantimonadaceae</taxon>
        <taxon>Fulvimarina</taxon>
    </lineage>
</organism>
<protein>
    <recommendedName>
        <fullName evidence="4">Lipoprotein</fullName>
    </recommendedName>
</protein>
<keyword evidence="3" id="KW-1185">Reference proteome</keyword>
<feature type="region of interest" description="Disordered" evidence="1">
    <location>
        <begin position="1"/>
        <end position="158"/>
    </location>
</feature>
<dbReference type="RefSeq" id="WP_322187618.1">
    <property type="nucleotide sequence ID" value="NZ_JAXLPB010000004.1"/>
</dbReference>
<comment type="caution">
    <text evidence="2">The sequence shown here is derived from an EMBL/GenBank/DDBJ whole genome shotgun (WGS) entry which is preliminary data.</text>
</comment>
<evidence type="ECO:0008006" key="4">
    <source>
        <dbReference type="Google" id="ProtNLM"/>
    </source>
</evidence>
<feature type="compositionally biased region" description="Low complexity" evidence="1">
    <location>
        <begin position="136"/>
        <end position="156"/>
    </location>
</feature>
<gene>
    <name evidence="2" type="ORF">U0C82_13170</name>
</gene>
<dbReference type="Proteomes" id="UP001294412">
    <property type="component" value="Unassembled WGS sequence"/>
</dbReference>
<evidence type="ECO:0000256" key="1">
    <source>
        <dbReference type="SAM" id="MobiDB-lite"/>
    </source>
</evidence>